<dbReference type="InterPro" id="IPR015424">
    <property type="entry name" value="PyrdxlP-dep_Trfase"/>
</dbReference>
<evidence type="ECO:0000256" key="4">
    <source>
        <dbReference type="ARBA" id="ARBA00050776"/>
    </source>
</evidence>
<dbReference type="SUPFAM" id="SSF53383">
    <property type="entry name" value="PLP-dependent transferases"/>
    <property type="match status" value="1"/>
</dbReference>
<evidence type="ECO:0008006" key="9">
    <source>
        <dbReference type="Google" id="ProtNLM"/>
    </source>
</evidence>
<evidence type="ECO:0000259" key="5">
    <source>
        <dbReference type="Pfam" id="PF00266"/>
    </source>
</evidence>
<comment type="cofactor">
    <cofactor evidence="1">
        <name>pyridoxal 5'-phosphate</name>
        <dbReference type="ChEBI" id="CHEBI:597326"/>
    </cofactor>
</comment>
<dbReference type="Gene3D" id="3.40.640.10">
    <property type="entry name" value="Type I PLP-dependent aspartate aminotransferase-like (Major domain)"/>
    <property type="match status" value="1"/>
</dbReference>
<dbReference type="Gene3D" id="3.90.1010.10">
    <property type="match status" value="1"/>
</dbReference>
<dbReference type="InterPro" id="IPR020578">
    <property type="entry name" value="Aminotrans_V_PyrdxlP_BS"/>
</dbReference>
<dbReference type="InterPro" id="IPR000192">
    <property type="entry name" value="Aminotrans_V_dom"/>
</dbReference>
<dbReference type="Proteomes" id="UP000242502">
    <property type="component" value="Unassembled WGS sequence"/>
</dbReference>
<evidence type="ECO:0000259" key="6">
    <source>
        <dbReference type="Pfam" id="PF02657"/>
    </source>
</evidence>
<evidence type="ECO:0000313" key="7">
    <source>
        <dbReference type="EMBL" id="ODS24154.1"/>
    </source>
</evidence>
<feature type="domain" description="Aminotransferase class V" evidence="5">
    <location>
        <begin position="24"/>
        <end position="405"/>
    </location>
</feature>
<dbReference type="STRING" id="62101.AB835_05350"/>
<dbReference type="Pfam" id="PF00266">
    <property type="entry name" value="Aminotran_5"/>
    <property type="match status" value="1"/>
</dbReference>
<dbReference type="PANTHER" id="PTHR43586:SF8">
    <property type="entry name" value="CYSTEINE DESULFURASE 1, CHLOROPLASTIC"/>
    <property type="match status" value="1"/>
</dbReference>
<dbReference type="InterPro" id="IPR015421">
    <property type="entry name" value="PyrdxlP-dep_Trfase_major"/>
</dbReference>
<dbReference type="PANTHER" id="PTHR43586">
    <property type="entry name" value="CYSTEINE DESULFURASE"/>
    <property type="match status" value="1"/>
</dbReference>
<accession>A0A1D2QRJ0</accession>
<dbReference type="SUPFAM" id="SSF82649">
    <property type="entry name" value="SufE/NifU"/>
    <property type="match status" value="1"/>
</dbReference>
<dbReference type="InterPro" id="IPR015422">
    <property type="entry name" value="PyrdxlP-dep_Trfase_small"/>
</dbReference>
<evidence type="ECO:0000256" key="1">
    <source>
        <dbReference type="ARBA" id="ARBA00001933"/>
    </source>
</evidence>
<protein>
    <recommendedName>
        <fullName evidence="9">Cysteine desulfurase</fullName>
    </recommendedName>
</protein>
<sequence>MTFDAQHFKKYFPLFDQPDNQRLIYLDNAATTQKPRCVIEAISHFYLSINGNAQRASHRLARAATEHIEQVRRQAVTFLGAGSSCEVVFTHGATEALNLLAYGLLSGVNPGDEIVLSHAEHHANLLPWQQWASRRQCKLTFFPAQQGVPLWNQWSVVVGERTKVVTLTGASNVLGSLTDLSMIRAIKQRYPHMIVVLDASQMACHIPLQSVDWQCDFLVCSAHKFYGPTGMGLLYGRESLLQALPPLVVGGEMVDTAGLYQSQFVKGVQRFEAGTSSMGAIAGLGGCFDFWQQQDRKAMMAYEQSLNRYLHEQLQQCLQSFQLDNRLKLITKANNNVGIATLISCDETYALADLALWLDEHDIAVRVGDHCAQPLWQALQAKYGQNKGLRFSLAAYNSESDIDQLIVVVSQFFQAVEGSVALVKPDIAMMDNLSNIEWQELLRASSWQRRYTQLLRWGGKIIAKPQIRDERYRIKGCESHVWLQHQMQGQQHYFLMDSDSNVIKGLSALLLLWFNGKTTEEIMAIDVQQRYQQLLLDKHLSASRMNGFRALLDAMQRAVQ</sequence>
<reference evidence="7 8" key="1">
    <citation type="journal article" date="2016" name="Appl. Environ. Microbiol.">
        <title>Lack of Overt Genome Reduction in the Bryostatin-Producing Bryozoan Symbiont "Candidatus Endobugula sertula".</title>
        <authorList>
            <person name="Miller I.J."/>
            <person name="Vanee N."/>
            <person name="Fong S.S."/>
            <person name="Lim-Fong G.E."/>
            <person name="Kwan J.C."/>
        </authorList>
    </citation>
    <scope>NUCLEOTIDE SEQUENCE [LARGE SCALE GENOMIC DNA]</scope>
    <source>
        <strain evidence="7">AB1-4</strain>
    </source>
</reference>
<feature type="domain" description="Fe-S metabolism associated" evidence="6">
    <location>
        <begin position="440"/>
        <end position="557"/>
    </location>
</feature>
<dbReference type="InterPro" id="IPR003808">
    <property type="entry name" value="Fe-S_metab-assoc_dom"/>
</dbReference>
<name>A0A1D2QRJ0_9GAMM</name>
<comment type="similarity">
    <text evidence="2">Belongs to the class-V pyridoxal-phosphate-dependent aminotransferase family. Csd subfamily.</text>
</comment>
<keyword evidence="3" id="KW-0663">Pyridoxal phosphate</keyword>
<comment type="caution">
    <text evidence="7">The sequence shown here is derived from an EMBL/GenBank/DDBJ whole genome shotgun (WGS) entry which is preliminary data.</text>
</comment>
<evidence type="ECO:0000256" key="2">
    <source>
        <dbReference type="ARBA" id="ARBA00010447"/>
    </source>
</evidence>
<dbReference type="PROSITE" id="PS00595">
    <property type="entry name" value="AA_TRANSFER_CLASS_5"/>
    <property type="match status" value="1"/>
</dbReference>
<gene>
    <name evidence="7" type="ORF">AB835_05350</name>
</gene>
<organism evidence="7 8">
    <name type="scientific">Candidatus Endobugula sertula</name>
    <name type="common">Bugula neritina bacterial symbiont</name>
    <dbReference type="NCBI Taxonomy" id="62101"/>
    <lineage>
        <taxon>Bacteria</taxon>
        <taxon>Pseudomonadati</taxon>
        <taxon>Pseudomonadota</taxon>
        <taxon>Gammaproteobacteria</taxon>
        <taxon>Cellvibrionales</taxon>
        <taxon>Cellvibrionaceae</taxon>
        <taxon>Candidatus Endobugula</taxon>
    </lineage>
</organism>
<dbReference type="EMBL" id="MDLC01000013">
    <property type="protein sequence ID" value="ODS24154.1"/>
    <property type="molecule type" value="Genomic_DNA"/>
</dbReference>
<evidence type="ECO:0000313" key="8">
    <source>
        <dbReference type="Proteomes" id="UP000242502"/>
    </source>
</evidence>
<evidence type="ECO:0000256" key="3">
    <source>
        <dbReference type="ARBA" id="ARBA00022898"/>
    </source>
</evidence>
<dbReference type="AlphaFoldDB" id="A0A1D2QRJ0"/>
<dbReference type="Pfam" id="PF02657">
    <property type="entry name" value="SufE"/>
    <property type="match status" value="1"/>
</dbReference>
<proteinExistence type="inferred from homology"/>
<comment type="catalytic activity">
    <reaction evidence="4">
        <text>(sulfur carrier)-H + L-cysteine = (sulfur carrier)-SH + L-alanine</text>
        <dbReference type="Rhea" id="RHEA:43892"/>
        <dbReference type="Rhea" id="RHEA-COMP:14737"/>
        <dbReference type="Rhea" id="RHEA-COMP:14739"/>
        <dbReference type="ChEBI" id="CHEBI:29917"/>
        <dbReference type="ChEBI" id="CHEBI:35235"/>
        <dbReference type="ChEBI" id="CHEBI:57972"/>
        <dbReference type="ChEBI" id="CHEBI:64428"/>
        <dbReference type="EC" id="2.8.1.7"/>
    </reaction>
</comment>
<dbReference type="Gene3D" id="3.90.1150.10">
    <property type="entry name" value="Aspartate Aminotransferase, domain 1"/>
    <property type="match status" value="1"/>
</dbReference>
<dbReference type="GO" id="GO:0031071">
    <property type="term" value="F:cysteine desulfurase activity"/>
    <property type="evidence" value="ECO:0007669"/>
    <property type="project" value="UniProtKB-EC"/>
</dbReference>